<dbReference type="SUPFAM" id="SSF51905">
    <property type="entry name" value="FAD/NAD(P)-binding domain"/>
    <property type="match status" value="1"/>
</dbReference>
<evidence type="ECO:0000313" key="2">
    <source>
        <dbReference type="EMBL" id="KAA0189977.1"/>
    </source>
</evidence>
<dbReference type="Proteomes" id="UP000728185">
    <property type="component" value="Unassembled WGS sequence"/>
</dbReference>
<accession>A0A8E0RUY0</accession>
<dbReference type="InterPro" id="IPR002938">
    <property type="entry name" value="FAD-bd"/>
</dbReference>
<dbReference type="InterPro" id="IPR036188">
    <property type="entry name" value="FAD/NAD-bd_sf"/>
</dbReference>
<comment type="caution">
    <text evidence="2">The sequence shown here is derived from an EMBL/GenBank/DDBJ whole genome shotgun (WGS) entry which is preliminary data.</text>
</comment>
<sequence>MTYAPYFCEPIICANCQIWEDKAETFLEFERDPLAHIVENNLVIESLRLVAEKAPNPVTIEYDTYVDAIDFPSLDQPDQLARVLIRSLKNDSSRVVETNLVVGADGMHSKVRQAAQLQAISWDHGQSAVVATLCKREKNEPFTAWQRFVPNGPIALLPVSHHPSFTRHRKSIY</sequence>
<evidence type="ECO:0000313" key="3">
    <source>
        <dbReference type="Proteomes" id="UP000728185"/>
    </source>
</evidence>
<evidence type="ECO:0000259" key="1">
    <source>
        <dbReference type="Pfam" id="PF01494"/>
    </source>
</evidence>
<dbReference type="AlphaFoldDB" id="A0A8E0RUY0"/>
<gene>
    <name evidence="2" type="ORF">FBUS_07983</name>
</gene>
<dbReference type="InterPro" id="IPR051205">
    <property type="entry name" value="UbiH/COQ6_monooxygenase"/>
</dbReference>
<protein>
    <submittedName>
        <fullName evidence="2">Coenzyme Q6 monooxygenase</fullName>
    </submittedName>
</protein>
<dbReference type="PANTHER" id="PTHR43876">
    <property type="entry name" value="UBIQUINONE BIOSYNTHESIS MONOOXYGENASE COQ6, MITOCHONDRIAL"/>
    <property type="match status" value="1"/>
</dbReference>
<keyword evidence="2" id="KW-0560">Oxidoreductase</keyword>
<dbReference type="PANTHER" id="PTHR43876:SF7">
    <property type="entry name" value="UBIQUINONE BIOSYNTHESIS MONOOXYGENASE COQ6, MITOCHONDRIAL"/>
    <property type="match status" value="1"/>
</dbReference>
<keyword evidence="3" id="KW-1185">Reference proteome</keyword>
<keyword evidence="2" id="KW-0503">Monooxygenase</keyword>
<proteinExistence type="predicted"/>
<dbReference type="GO" id="GO:0005739">
    <property type="term" value="C:mitochondrion"/>
    <property type="evidence" value="ECO:0007669"/>
    <property type="project" value="TreeGrafter"/>
</dbReference>
<organism evidence="2 3">
    <name type="scientific">Fasciolopsis buskii</name>
    <dbReference type="NCBI Taxonomy" id="27845"/>
    <lineage>
        <taxon>Eukaryota</taxon>
        <taxon>Metazoa</taxon>
        <taxon>Spiralia</taxon>
        <taxon>Lophotrochozoa</taxon>
        <taxon>Platyhelminthes</taxon>
        <taxon>Trematoda</taxon>
        <taxon>Digenea</taxon>
        <taxon>Plagiorchiida</taxon>
        <taxon>Echinostomata</taxon>
        <taxon>Echinostomatoidea</taxon>
        <taxon>Fasciolidae</taxon>
        <taxon>Fasciolopsis</taxon>
    </lineage>
</organism>
<dbReference type="EMBL" id="LUCM01007430">
    <property type="protein sequence ID" value="KAA0189977.1"/>
    <property type="molecule type" value="Genomic_DNA"/>
</dbReference>
<feature type="domain" description="FAD-binding" evidence="1">
    <location>
        <begin position="71"/>
        <end position="134"/>
    </location>
</feature>
<dbReference type="GO" id="GO:0004497">
    <property type="term" value="F:monooxygenase activity"/>
    <property type="evidence" value="ECO:0007669"/>
    <property type="project" value="UniProtKB-KW"/>
</dbReference>
<dbReference type="GO" id="GO:0071949">
    <property type="term" value="F:FAD binding"/>
    <property type="evidence" value="ECO:0007669"/>
    <property type="project" value="InterPro"/>
</dbReference>
<reference evidence="2" key="1">
    <citation type="submission" date="2019-05" db="EMBL/GenBank/DDBJ databases">
        <title>Annotation for the trematode Fasciolopsis buski.</title>
        <authorList>
            <person name="Choi Y.-J."/>
        </authorList>
    </citation>
    <scope>NUCLEOTIDE SEQUENCE</scope>
    <source>
        <strain evidence="2">HT</strain>
        <tissue evidence="2">Whole worm</tissue>
    </source>
</reference>
<dbReference type="Gene3D" id="3.50.50.60">
    <property type="entry name" value="FAD/NAD(P)-binding domain"/>
    <property type="match status" value="1"/>
</dbReference>
<dbReference type="Pfam" id="PF01494">
    <property type="entry name" value="FAD_binding_3"/>
    <property type="match status" value="1"/>
</dbReference>
<name>A0A8E0RUY0_9TREM</name>
<dbReference type="OrthoDB" id="683240at2759"/>